<dbReference type="EMBL" id="BEXD01004059">
    <property type="protein sequence ID" value="GBC06219.1"/>
    <property type="molecule type" value="Genomic_DNA"/>
</dbReference>
<dbReference type="AlphaFoldDB" id="A0A2Z6SJM8"/>
<evidence type="ECO:0000313" key="2">
    <source>
        <dbReference type="Proteomes" id="UP000247702"/>
    </source>
</evidence>
<organism evidence="1 2">
    <name type="scientific">Rhizophagus clarus</name>
    <dbReference type="NCBI Taxonomy" id="94130"/>
    <lineage>
        <taxon>Eukaryota</taxon>
        <taxon>Fungi</taxon>
        <taxon>Fungi incertae sedis</taxon>
        <taxon>Mucoromycota</taxon>
        <taxon>Glomeromycotina</taxon>
        <taxon>Glomeromycetes</taxon>
        <taxon>Glomerales</taxon>
        <taxon>Glomeraceae</taxon>
        <taxon>Rhizophagus</taxon>
    </lineage>
</organism>
<proteinExistence type="predicted"/>
<gene>
    <name evidence="1" type="ORF">RclHR1_00670011</name>
</gene>
<sequence>MDHIMPRLLQKLFSSEKIRIPRELDEGRWVGVAVCIKVRPVLTRVNYSLPFQIASNISLQEYNSFIESKEISGYKLDYKKGTVYIVEMCSSEREAVVEIVGDAFRELCPRAIYGLRTNAPIQILAQPLHEVPDGTRRGPDLAVRPHSNFVPNPPVPHPGPPPGDIRGNPYARIIAEVAVSQSNSDLNEKCRLWKRQSYVRSVIGIKLYKILNTRDASGYRERAMKATLWRQGIARQKWYFGTVDKNGNQFPTGTNVCNAANDPNFIINIPVRDIFYDPQILTIGYTGPLAIPLTALYNANAVIDLYEVQQAVLMNQTK</sequence>
<reference evidence="1 2" key="1">
    <citation type="submission" date="2017-11" db="EMBL/GenBank/DDBJ databases">
        <title>The genome of Rhizophagus clarus HR1 reveals common genetic basis of auxotrophy among arbuscular mycorrhizal fungi.</title>
        <authorList>
            <person name="Kobayashi Y."/>
        </authorList>
    </citation>
    <scope>NUCLEOTIDE SEQUENCE [LARGE SCALE GENOMIC DNA]</scope>
    <source>
        <strain evidence="1 2">HR1</strain>
    </source>
</reference>
<protein>
    <submittedName>
        <fullName evidence="1">Uncharacterized protein</fullName>
    </submittedName>
</protein>
<evidence type="ECO:0000313" key="1">
    <source>
        <dbReference type="EMBL" id="GBC06219.1"/>
    </source>
</evidence>
<name>A0A2Z6SJM8_9GLOM</name>
<keyword evidence="2" id="KW-1185">Reference proteome</keyword>
<comment type="caution">
    <text evidence="1">The sequence shown here is derived from an EMBL/GenBank/DDBJ whole genome shotgun (WGS) entry which is preliminary data.</text>
</comment>
<dbReference type="Proteomes" id="UP000247702">
    <property type="component" value="Unassembled WGS sequence"/>
</dbReference>
<accession>A0A2Z6SJM8</accession>